<dbReference type="InterPro" id="IPR007138">
    <property type="entry name" value="ABM_dom"/>
</dbReference>
<dbReference type="InterPro" id="IPR011008">
    <property type="entry name" value="Dimeric_a/b-barrel"/>
</dbReference>
<evidence type="ECO:0000313" key="2">
    <source>
        <dbReference type="Proteomes" id="UP001222377"/>
    </source>
</evidence>
<evidence type="ECO:0000313" key="1">
    <source>
        <dbReference type="EMBL" id="MDF4195239.1"/>
    </source>
</evidence>
<dbReference type="Proteomes" id="UP001222377">
    <property type="component" value="Unassembled WGS sequence"/>
</dbReference>
<dbReference type="Pfam" id="PF03992">
    <property type="entry name" value="ABM"/>
    <property type="match status" value="1"/>
</dbReference>
<dbReference type="Gene3D" id="3.30.70.100">
    <property type="match status" value="1"/>
</dbReference>
<dbReference type="PROSITE" id="PS51725">
    <property type="entry name" value="ABM"/>
    <property type="match status" value="1"/>
</dbReference>
<accession>A0A0D7XP69</accession>
<dbReference type="GO" id="GO:0004497">
    <property type="term" value="F:monooxygenase activity"/>
    <property type="evidence" value="ECO:0007669"/>
    <property type="project" value="UniProtKB-KW"/>
</dbReference>
<comment type="caution">
    <text evidence="1">The sequence shown here is derived from an EMBL/GenBank/DDBJ whole genome shotgun (WGS) entry which is preliminary data.</text>
</comment>
<protein>
    <submittedName>
        <fullName evidence="1">Antibiotic biosynthesis monooxygenase</fullName>
    </submittedName>
</protein>
<sequence length="106" mass="12540">MIREAAMLYVKEGLEGEFEEAFRRAEPIIAGMKGYLSHSLSKCMEKTHKYLLLVEWETLEDHTKGFRGSPEYQEWKALLHRFYSPFPVVEHFQDLSDSDRVKRKTD</sequence>
<proteinExistence type="predicted"/>
<gene>
    <name evidence="1" type="ORF">PV946_15990</name>
</gene>
<keyword evidence="1" id="KW-0503">Monooxygenase</keyword>
<keyword evidence="1" id="KW-0560">Oxidoreductase</keyword>
<dbReference type="SUPFAM" id="SSF54909">
    <property type="entry name" value="Dimeric alpha+beta barrel"/>
    <property type="match status" value="1"/>
</dbReference>
<dbReference type="AlphaFoldDB" id="A0A0D7XP69"/>
<dbReference type="eggNOG" id="COG2329">
    <property type="taxonomic scope" value="Bacteria"/>
</dbReference>
<reference evidence="1" key="1">
    <citation type="submission" date="2023-02" db="EMBL/GenBank/DDBJ databases">
        <title>Draft Whole-Genome Sequences of Bacillus Strains of Potential Probiotic for Poultry.</title>
        <authorList>
            <person name="Ma L.M."/>
            <person name="Lopez-Guerra N."/>
            <person name="Zhang G."/>
        </authorList>
    </citation>
    <scope>NUCLEOTIDE SEQUENCE</scope>
    <source>
        <strain evidence="1">OSU1013-24</strain>
    </source>
</reference>
<dbReference type="EMBL" id="JARKHX010000005">
    <property type="protein sequence ID" value="MDF4195239.1"/>
    <property type="molecule type" value="Genomic_DNA"/>
</dbReference>
<dbReference type="GeneID" id="93079573"/>
<organism evidence="1 2">
    <name type="scientific">Bacillus amyloliquefaciens</name>
    <name type="common">Bacillus velezensis</name>
    <dbReference type="NCBI Taxonomy" id="1390"/>
    <lineage>
        <taxon>Bacteria</taxon>
        <taxon>Bacillati</taxon>
        <taxon>Bacillota</taxon>
        <taxon>Bacilli</taxon>
        <taxon>Bacillales</taxon>
        <taxon>Bacillaceae</taxon>
        <taxon>Bacillus</taxon>
        <taxon>Bacillus amyloliquefaciens group</taxon>
    </lineage>
</organism>
<dbReference type="RefSeq" id="WP_003156282.1">
    <property type="nucleotide sequence ID" value="NZ_BSTV01000004.1"/>
</dbReference>
<name>A0A0D7XP69_BACAM</name>